<keyword evidence="4" id="KW-0007">Acetylation</keyword>
<keyword evidence="5" id="KW-0143">Chaperone</keyword>
<proteinExistence type="inferred from homology"/>
<dbReference type="GO" id="GO:0015631">
    <property type="term" value="F:tubulin binding"/>
    <property type="evidence" value="ECO:0007669"/>
    <property type="project" value="InterPro"/>
</dbReference>
<dbReference type="OMA" id="CDAMRFG"/>
<dbReference type="EMBL" id="CM016552">
    <property type="protein sequence ID" value="TKW39721.1"/>
    <property type="molecule type" value="Genomic_DNA"/>
</dbReference>
<comment type="similarity">
    <text evidence="2">Belongs to the TBCC family.</text>
</comment>
<dbReference type="GO" id="GO:0007021">
    <property type="term" value="P:tubulin complex assembly"/>
    <property type="evidence" value="ECO:0007669"/>
    <property type="project" value="TreeGrafter"/>
</dbReference>
<accession>A0A4U6WAU9</accession>
<feature type="region of interest" description="Disordered" evidence="7">
    <location>
        <begin position="195"/>
        <end position="242"/>
    </location>
</feature>
<evidence type="ECO:0000256" key="5">
    <source>
        <dbReference type="ARBA" id="ARBA00023186"/>
    </source>
</evidence>
<dbReference type="Gene3D" id="2.160.20.70">
    <property type="match status" value="1"/>
</dbReference>
<comment type="subunit">
    <text evidence="6">Supercomplex made of cofactors A to E. Cofactors A and D function by capturing and stabilizing tubulin in a quasi-native conformation. Cofactor E binds to the cofactor D-tubulin complex; interaction with cofactor C then causes the release of tubulin polypeptides that are committed to the native state.</text>
</comment>
<reference evidence="9" key="1">
    <citation type="submission" date="2019-03" db="EMBL/GenBank/DDBJ databases">
        <title>WGS assembly of Setaria viridis.</title>
        <authorList>
            <person name="Huang P."/>
            <person name="Jenkins J."/>
            <person name="Grimwood J."/>
            <person name="Barry K."/>
            <person name="Healey A."/>
            <person name="Mamidi S."/>
            <person name="Sreedasyam A."/>
            <person name="Shu S."/>
            <person name="Feldman M."/>
            <person name="Wu J."/>
            <person name="Yu Y."/>
            <person name="Chen C."/>
            <person name="Johnson J."/>
            <person name="Rokhsar D."/>
            <person name="Baxter I."/>
            <person name="Schmutz J."/>
            <person name="Brutnell T."/>
            <person name="Kellogg E."/>
        </authorList>
    </citation>
    <scope>NUCLEOTIDE SEQUENCE [LARGE SCALE GENOMIC DNA]</scope>
</reference>
<dbReference type="InterPro" id="IPR016098">
    <property type="entry name" value="CAP/MinC_C"/>
</dbReference>
<dbReference type="InterPro" id="IPR031925">
    <property type="entry name" value="TBCC_N"/>
</dbReference>
<dbReference type="GO" id="GO:0005737">
    <property type="term" value="C:cytoplasm"/>
    <property type="evidence" value="ECO:0007669"/>
    <property type="project" value="UniProtKB-SubCell"/>
</dbReference>
<dbReference type="SMART" id="SM00673">
    <property type="entry name" value="CARP"/>
    <property type="match status" value="2"/>
</dbReference>
<dbReference type="PANTHER" id="PTHR15139">
    <property type="entry name" value="TUBULIN FOLDING COFACTOR C"/>
    <property type="match status" value="1"/>
</dbReference>
<evidence type="ECO:0000256" key="3">
    <source>
        <dbReference type="ARBA" id="ARBA00022490"/>
    </source>
</evidence>
<dbReference type="PANTHER" id="PTHR15139:SF0">
    <property type="entry name" value="TUBULIN-SPECIFIC CHAPERONE C"/>
    <property type="match status" value="1"/>
</dbReference>
<dbReference type="InterPro" id="IPR017901">
    <property type="entry name" value="C-CAP_CF_C-like"/>
</dbReference>
<dbReference type="FunFam" id="1.20.58.1250:FF:000003">
    <property type="entry name" value="Tubulin-folding cofactor C"/>
    <property type="match status" value="1"/>
</dbReference>
<dbReference type="Pfam" id="PF07986">
    <property type="entry name" value="TBCC"/>
    <property type="match status" value="1"/>
</dbReference>
<protein>
    <recommendedName>
        <fullName evidence="8">C-CAP/cofactor C-like domain-containing protein</fullName>
    </recommendedName>
</protein>
<sequence>MMSIALLSMYSASIWQGYILEEKMRQQSVTDKVKLEEPNISHWYASVHPFFVYFIAYHLHIFISSAGGGMEPEPQQPKATGGGGHRKHLAMLERLSKRSSSSSAAAAGASSDSTSASPVEAFLTRFAAAKLAAESALSACRASSPEGDAAASLAAAAAAIDDLDRLVAESSHALPPYELRSALATAADLRAAHRAAASEIRPKKSFSFRNKSKGPKNPPQDPATVPQPQPPPPEQPKPSIDAILPGFGFRGRNGATLVKDLRVSNDKDGDFTLADLVSCEVYLKGTCRALYVHKLRDCRVFVGAVLGSVLIEDVEGCTFVMAAHQIRIHEAKATDFYLRVRSRPIIEDCSGVRFAPHALEYDGIDGDLKESRLEEETGNWANVDDFKWLRAVQSPNWCLVPEEERLQIVDISEVHEQEDDS</sequence>
<evidence type="ECO:0000256" key="1">
    <source>
        <dbReference type="ARBA" id="ARBA00004496"/>
    </source>
</evidence>
<dbReference type="Pfam" id="PF16752">
    <property type="entry name" value="TBCC_N"/>
    <property type="match status" value="1"/>
</dbReference>
<evidence type="ECO:0000256" key="6">
    <source>
        <dbReference type="ARBA" id="ARBA00026055"/>
    </source>
</evidence>
<keyword evidence="3" id="KW-0963">Cytoplasm</keyword>
<dbReference type="PROSITE" id="PS51329">
    <property type="entry name" value="C_CAP_COFACTOR_C"/>
    <property type="match status" value="1"/>
</dbReference>
<dbReference type="Gramene" id="TKW39721">
    <property type="protein sequence ID" value="TKW39721"/>
    <property type="gene ID" value="SEVIR_1G197900v2"/>
</dbReference>
<evidence type="ECO:0000313" key="9">
    <source>
        <dbReference type="EMBL" id="TKW39721.1"/>
    </source>
</evidence>
<dbReference type="FunFam" id="2.160.20.70:FF:000009">
    <property type="entry name" value="Tubulin-folding cofactor C"/>
    <property type="match status" value="1"/>
</dbReference>
<feature type="compositionally biased region" description="Pro residues" evidence="7">
    <location>
        <begin position="216"/>
        <end position="236"/>
    </location>
</feature>
<feature type="domain" description="C-CAP/cofactor C-like" evidence="8">
    <location>
        <begin position="230"/>
        <end position="388"/>
    </location>
</feature>
<feature type="compositionally biased region" description="Basic residues" evidence="7">
    <location>
        <begin position="203"/>
        <end position="214"/>
    </location>
</feature>
<evidence type="ECO:0000256" key="7">
    <source>
        <dbReference type="SAM" id="MobiDB-lite"/>
    </source>
</evidence>
<evidence type="ECO:0000256" key="4">
    <source>
        <dbReference type="ARBA" id="ARBA00022990"/>
    </source>
</evidence>
<gene>
    <name evidence="9" type="ORF">SEVIR_1G197900v2</name>
</gene>
<dbReference type="InterPro" id="IPR027684">
    <property type="entry name" value="TBCC"/>
</dbReference>
<name>A0A4U6WAU9_SETVI</name>
<dbReference type="GO" id="GO:0007023">
    <property type="term" value="P:post-chaperonin tubulin folding pathway"/>
    <property type="evidence" value="ECO:0007669"/>
    <property type="project" value="InterPro"/>
</dbReference>
<dbReference type="InterPro" id="IPR006599">
    <property type="entry name" value="CARP_motif"/>
</dbReference>
<dbReference type="Gene3D" id="1.20.58.1250">
    <property type="entry name" value="Tubulin Binding Cofactor C, N-terminal domain"/>
    <property type="match status" value="1"/>
</dbReference>
<evidence type="ECO:0000259" key="8">
    <source>
        <dbReference type="PROSITE" id="PS51329"/>
    </source>
</evidence>
<evidence type="ECO:0000313" key="10">
    <source>
        <dbReference type="Proteomes" id="UP000298652"/>
    </source>
</evidence>
<dbReference type="InterPro" id="IPR038397">
    <property type="entry name" value="TBCC_N_sf"/>
</dbReference>
<keyword evidence="10" id="KW-1185">Reference proteome</keyword>
<dbReference type="InterPro" id="IPR012945">
    <property type="entry name" value="Tubulin-bd_cofactor_C_dom"/>
</dbReference>
<comment type="subcellular location">
    <subcellularLocation>
        <location evidence="1">Cytoplasm</location>
    </subcellularLocation>
</comment>
<evidence type="ECO:0000256" key="2">
    <source>
        <dbReference type="ARBA" id="ARBA00008848"/>
    </source>
</evidence>
<dbReference type="Proteomes" id="UP000298652">
    <property type="component" value="Chromosome 1"/>
</dbReference>
<organism evidence="9 10">
    <name type="scientific">Setaria viridis</name>
    <name type="common">Green bristlegrass</name>
    <name type="synonym">Setaria italica subsp. viridis</name>
    <dbReference type="NCBI Taxonomy" id="4556"/>
    <lineage>
        <taxon>Eukaryota</taxon>
        <taxon>Viridiplantae</taxon>
        <taxon>Streptophyta</taxon>
        <taxon>Embryophyta</taxon>
        <taxon>Tracheophyta</taxon>
        <taxon>Spermatophyta</taxon>
        <taxon>Magnoliopsida</taxon>
        <taxon>Liliopsida</taxon>
        <taxon>Poales</taxon>
        <taxon>Poaceae</taxon>
        <taxon>PACMAD clade</taxon>
        <taxon>Panicoideae</taxon>
        <taxon>Panicodae</taxon>
        <taxon>Paniceae</taxon>
        <taxon>Cenchrinae</taxon>
        <taxon>Setaria</taxon>
    </lineage>
</organism>
<dbReference type="AlphaFoldDB" id="A0A4U6WAU9"/>